<dbReference type="EC" id="2.3.1.47" evidence="9"/>
<dbReference type="PANTHER" id="PTHR13693:SF100">
    <property type="entry name" value="8-AMINO-7-OXONONANOATE SYNTHASE"/>
    <property type="match status" value="1"/>
</dbReference>
<comment type="subunit">
    <text evidence="4 9">Homodimer.</text>
</comment>
<dbReference type="Gene3D" id="3.40.640.10">
    <property type="entry name" value="Type I PLP-dependent aspartate aminotransferase-like (Major domain)"/>
    <property type="match status" value="1"/>
</dbReference>
<comment type="catalytic activity">
    <reaction evidence="8 9">
        <text>6-carboxyhexanoyl-[ACP] + L-alanine + H(+) = (8S)-8-amino-7-oxononanoate + holo-[ACP] + CO2</text>
        <dbReference type="Rhea" id="RHEA:42288"/>
        <dbReference type="Rhea" id="RHEA-COMP:9685"/>
        <dbReference type="Rhea" id="RHEA-COMP:9955"/>
        <dbReference type="ChEBI" id="CHEBI:15378"/>
        <dbReference type="ChEBI" id="CHEBI:16526"/>
        <dbReference type="ChEBI" id="CHEBI:57972"/>
        <dbReference type="ChEBI" id="CHEBI:64479"/>
        <dbReference type="ChEBI" id="CHEBI:78846"/>
        <dbReference type="ChEBI" id="CHEBI:149468"/>
        <dbReference type="EC" id="2.3.1.47"/>
    </reaction>
</comment>
<dbReference type="InterPro" id="IPR050087">
    <property type="entry name" value="AON_synthase_class-II"/>
</dbReference>
<dbReference type="InterPro" id="IPR004723">
    <property type="entry name" value="AONS_Archaea/Proteobacteria"/>
</dbReference>
<keyword evidence="7 9" id="KW-0663">Pyridoxal phosphate</keyword>
<dbReference type="GO" id="GO:0008710">
    <property type="term" value="F:8-amino-7-oxononanoate synthase activity"/>
    <property type="evidence" value="ECO:0007669"/>
    <property type="project" value="UniProtKB-UniRule"/>
</dbReference>
<feature type="binding site" evidence="9">
    <location>
        <position position="180"/>
    </location>
    <ligand>
        <name>pyridoxal 5'-phosphate</name>
        <dbReference type="ChEBI" id="CHEBI:597326"/>
    </ligand>
</feature>
<dbReference type="InterPro" id="IPR015421">
    <property type="entry name" value="PyrdxlP-dep_Trfase_major"/>
</dbReference>
<evidence type="ECO:0000256" key="8">
    <source>
        <dbReference type="ARBA" id="ARBA00047715"/>
    </source>
</evidence>
<evidence type="ECO:0000256" key="2">
    <source>
        <dbReference type="ARBA" id="ARBA00004746"/>
    </source>
</evidence>
<dbReference type="SUPFAM" id="SSF53383">
    <property type="entry name" value="PLP-dependent transferases"/>
    <property type="match status" value="1"/>
</dbReference>
<dbReference type="AlphaFoldDB" id="A0A6S6SPY3"/>
<dbReference type="Gene3D" id="3.90.1150.10">
    <property type="entry name" value="Aspartate Aminotransferase, domain 1"/>
    <property type="match status" value="1"/>
</dbReference>
<dbReference type="GO" id="GO:0009102">
    <property type="term" value="P:biotin biosynthetic process"/>
    <property type="evidence" value="ECO:0007669"/>
    <property type="project" value="UniProtKB-UniRule"/>
</dbReference>
<accession>A0A6S6SPY3</accession>
<evidence type="ECO:0000259" key="11">
    <source>
        <dbReference type="Pfam" id="PF00155"/>
    </source>
</evidence>
<reference evidence="12" key="1">
    <citation type="submission" date="2020-01" db="EMBL/GenBank/DDBJ databases">
        <authorList>
            <person name="Meier V. D."/>
            <person name="Meier V D."/>
        </authorList>
    </citation>
    <scope>NUCLEOTIDE SEQUENCE</scope>
    <source>
        <strain evidence="12">HLG_WM_MAG_07</strain>
    </source>
</reference>
<feature type="binding site" evidence="9">
    <location>
        <position position="22"/>
    </location>
    <ligand>
        <name>substrate</name>
    </ligand>
</feature>
<dbReference type="Pfam" id="PF00155">
    <property type="entry name" value="Aminotran_1_2"/>
    <property type="match status" value="1"/>
</dbReference>
<organism evidence="12">
    <name type="scientific">uncultured Thiotrichaceae bacterium</name>
    <dbReference type="NCBI Taxonomy" id="298394"/>
    <lineage>
        <taxon>Bacteria</taxon>
        <taxon>Pseudomonadati</taxon>
        <taxon>Pseudomonadota</taxon>
        <taxon>Gammaproteobacteria</taxon>
        <taxon>Thiotrichales</taxon>
        <taxon>Thiotrichaceae</taxon>
        <taxon>environmental samples</taxon>
    </lineage>
</organism>
<evidence type="ECO:0000256" key="10">
    <source>
        <dbReference type="PIRSR" id="PIRSR604723-51"/>
    </source>
</evidence>
<feature type="binding site" evidence="9">
    <location>
        <position position="354"/>
    </location>
    <ligand>
        <name>substrate</name>
    </ligand>
</feature>
<comment type="function">
    <text evidence="9">Catalyzes the decarboxylative condensation of pimeloyl-[acyl-carrier protein] and L-alanine to produce 8-amino-7-oxononanoate (AON), [acyl-carrier protein], and carbon dioxide.</text>
</comment>
<proteinExistence type="inferred from homology"/>
<evidence type="ECO:0000313" key="12">
    <source>
        <dbReference type="EMBL" id="CAA6808252.1"/>
    </source>
</evidence>
<evidence type="ECO:0000256" key="9">
    <source>
        <dbReference type="HAMAP-Rule" id="MF_01693"/>
    </source>
</evidence>
<feature type="binding site" evidence="9">
    <location>
        <begin position="109"/>
        <end position="110"/>
    </location>
    <ligand>
        <name>pyridoxal 5'-phosphate</name>
        <dbReference type="ChEBI" id="CHEBI:597326"/>
    </ligand>
</feature>
<comment type="cofactor">
    <cofactor evidence="1 9 10">
        <name>pyridoxal 5'-phosphate</name>
        <dbReference type="ChEBI" id="CHEBI:597326"/>
    </cofactor>
</comment>
<sequence>MQRKWEAIQQNLMKRKDEALFRENKEAVSSQKPERVVNGKEVLSFNSNDYLGLAGDVRLREAMTKAALKYGVGSGASHLLGGHTDEHTALEEELADFLERDRVLLFSTGYMANLGIIQAMVGRKGDVFADRLNHASLVDAGVLARAKVHRYYHSDMQNLQQKLEQYDKGASFVVSDGVFSMDGDVANVSQLVAFAKNYEAWLMIDDAHGLGVLGETGGGTLEQVSLSQEDVPILMGTFGKAFGTFGAFVAGKTALIEYIQQYARSSIYTTAMPAALVAATRVSLDIVKKEHWRREKLQWLIESFRTGAAERGISLMVSNTPIQPVSVGSNQAAIEVSAELWEKGVYVSPIRPPTVPEGTARLRVALSALHEESHIEQLLECLERSVVK</sequence>
<feature type="domain" description="Aminotransferase class I/classII large" evidence="11">
    <location>
        <begin position="41"/>
        <end position="380"/>
    </location>
</feature>
<keyword evidence="12" id="KW-0012">Acyltransferase</keyword>
<evidence type="ECO:0000256" key="3">
    <source>
        <dbReference type="ARBA" id="ARBA00010008"/>
    </source>
</evidence>
<evidence type="ECO:0000256" key="6">
    <source>
        <dbReference type="ARBA" id="ARBA00022756"/>
    </source>
</evidence>
<dbReference type="PROSITE" id="PS00599">
    <property type="entry name" value="AA_TRANSFER_CLASS_2"/>
    <property type="match status" value="1"/>
</dbReference>
<evidence type="ECO:0000256" key="7">
    <source>
        <dbReference type="ARBA" id="ARBA00022898"/>
    </source>
</evidence>
<dbReference type="GO" id="GO:0030170">
    <property type="term" value="F:pyridoxal phosphate binding"/>
    <property type="evidence" value="ECO:0007669"/>
    <property type="project" value="UniProtKB-UniRule"/>
</dbReference>
<dbReference type="InterPro" id="IPR015422">
    <property type="entry name" value="PyrdxlP-dep_Trfase_small"/>
</dbReference>
<dbReference type="HAMAP" id="MF_01693">
    <property type="entry name" value="BioF_aminotrans_2"/>
    <property type="match status" value="1"/>
</dbReference>
<dbReference type="PANTHER" id="PTHR13693">
    <property type="entry name" value="CLASS II AMINOTRANSFERASE/8-AMINO-7-OXONONANOATE SYNTHASE"/>
    <property type="match status" value="1"/>
</dbReference>
<feature type="modified residue" description="N6-(pyridoxal phosphate)lysine" evidence="9 10">
    <location>
        <position position="240"/>
    </location>
</feature>
<evidence type="ECO:0000256" key="5">
    <source>
        <dbReference type="ARBA" id="ARBA00022679"/>
    </source>
</evidence>
<dbReference type="EMBL" id="CACVAY010000036">
    <property type="protein sequence ID" value="CAA6808252.1"/>
    <property type="molecule type" value="Genomic_DNA"/>
</dbReference>
<evidence type="ECO:0000256" key="1">
    <source>
        <dbReference type="ARBA" id="ARBA00001933"/>
    </source>
</evidence>
<comment type="similarity">
    <text evidence="3 9">Belongs to the class-II pyridoxal-phosphate-dependent aminotransferase family. BioF subfamily.</text>
</comment>
<feature type="binding site" evidence="9">
    <location>
        <position position="237"/>
    </location>
    <ligand>
        <name>pyridoxal 5'-phosphate</name>
        <dbReference type="ChEBI" id="CHEBI:597326"/>
    </ligand>
</feature>
<gene>
    <name evidence="9" type="primary">bioF</name>
    <name evidence="12" type="ORF">HELGO_WM12743</name>
</gene>
<dbReference type="InterPro" id="IPR022834">
    <property type="entry name" value="AONS_Proteobacteria"/>
</dbReference>
<name>A0A6S6SPY3_9GAMM</name>
<feature type="binding site" evidence="9">
    <location>
        <position position="134"/>
    </location>
    <ligand>
        <name>substrate</name>
    </ligand>
</feature>
<comment type="pathway">
    <text evidence="2 9">Cofactor biosynthesis; biotin biosynthesis.</text>
</comment>
<keyword evidence="6 9" id="KW-0093">Biotin biosynthesis</keyword>
<dbReference type="InterPro" id="IPR004839">
    <property type="entry name" value="Aminotransferase_I/II_large"/>
</dbReference>
<dbReference type="UniPathway" id="UPA00078"/>
<evidence type="ECO:0000256" key="4">
    <source>
        <dbReference type="ARBA" id="ARBA00011738"/>
    </source>
</evidence>
<dbReference type="InterPro" id="IPR001917">
    <property type="entry name" value="Aminotrans_II_pyridoxalP_BS"/>
</dbReference>
<dbReference type="CDD" id="cd06454">
    <property type="entry name" value="KBL_like"/>
    <property type="match status" value="1"/>
</dbReference>
<feature type="binding site" evidence="9">
    <location>
        <position position="208"/>
    </location>
    <ligand>
        <name>pyridoxal 5'-phosphate</name>
        <dbReference type="ChEBI" id="CHEBI:597326"/>
    </ligand>
</feature>
<dbReference type="InterPro" id="IPR015424">
    <property type="entry name" value="PyrdxlP-dep_Trfase"/>
</dbReference>
<dbReference type="NCBIfam" id="TIGR00858">
    <property type="entry name" value="bioF"/>
    <property type="match status" value="1"/>
</dbReference>
<keyword evidence="5 9" id="KW-0808">Transferase</keyword>
<protein>
    <recommendedName>
        <fullName evidence="9">8-amino-7-oxononanoate synthase</fullName>
        <shortName evidence="9">AONS</shortName>
        <ecNumber evidence="9">2.3.1.47</ecNumber>
    </recommendedName>
    <alternativeName>
        <fullName evidence="9">7-keto-8-amino-pelargonic acid synthase</fullName>
        <shortName evidence="9">7-KAP synthase</shortName>
        <shortName evidence="9">KAPA synthase</shortName>
    </alternativeName>
    <alternativeName>
        <fullName evidence="9">8-amino-7-ketopelargonate synthase</fullName>
    </alternativeName>
</protein>